<dbReference type="EC" id="2.7.8.5" evidence="5 16"/>
<keyword evidence="11" id="KW-0443">Lipid metabolism</keyword>
<keyword evidence="13" id="KW-0594">Phospholipid biosynthesis</keyword>
<evidence type="ECO:0000256" key="4">
    <source>
        <dbReference type="ARBA" id="ARBA00010441"/>
    </source>
</evidence>
<evidence type="ECO:0000256" key="16">
    <source>
        <dbReference type="NCBIfam" id="TIGR00560"/>
    </source>
</evidence>
<dbReference type="RefSeq" id="WP_140882025.1">
    <property type="nucleotide sequence ID" value="NZ_RCZP01000004.1"/>
</dbReference>
<comment type="pathway">
    <text evidence="3">Lipid metabolism.</text>
</comment>
<dbReference type="EMBL" id="RCZP01000004">
    <property type="protein sequence ID" value="TPG59039.1"/>
    <property type="molecule type" value="Genomic_DNA"/>
</dbReference>
<dbReference type="GO" id="GO:0008444">
    <property type="term" value="F:CDP-diacylglycerol-glycerol-3-phosphate 3-phosphatidyltransferase activity"/>
    <property type="evidence" value="ECO:0007669"/>
    <property type="project" value="UniProtKB-UniRule"/>
</dbReference>
<evidence type="ECO:0000256" key="10">
    <source>
        <dbReference type="ARBA" id="ARBA00022989"/>
    </source>
</evidence>
<keyword evidence="9 18" id="KW-0812">Transmembrane</keyword>
<evidence type="ECO:0000256" key="17">
    <source>
        <dbReference type="RuleBase" id="RU003750"/>
    </source>
</evidence>
<dbReference type="OrthoDB" id="9796672at2"/>
<evidence type="ECO:0000313" key="20">
    <source>
        <dbReference type="Proteomes" id="UP000317078"/>
    </source>
</evidence>
<evidence type="ECO:0000256" key="1">
    <source>
        <dbReference type="ARBA" id="ARBA00004141"/>
    </source>
</evidence>
<dbReference type="PROSITE" id="PS00379">
    <property type="entry name" value="CDP_ALCOHOL_P_TRANSF"/>
    <property type="match status" value="1"/>
</dbReference>
<dbReference type="InterPro" id="IPR000462">
    <property type="entry name" value="CDP-OH_P_trans"/>
</dbReference>
<dbReference type="InterPro" id="IPR004570">
    <property type="entry name" value="Phosphatidylglycerol_P_synth"/>
</dbReference>
<dbReference type="GO" id="GO:0046474">
    <property type="term" value="P:glycerophospholipid biosynthetic process"/>
    <property type="evidence" value="ECO:0007669"/>
    <property type="project" value="TreeGrafter"/>
</dbReference>
<evidence type="ECO:0000256" key="9">
    <source>
        <dbReference type="ARBA" id="ARBA00022692"/>
    </source>
</evidence>
<evidence type="ECO:0000256" key="6">
    <source>
        <dbReference type="ARBA" id="ARBA00014944"/>
    </source>
</evidence>
<comment type="caution">
    <text evidence="19">The sequence shown here is derived from an EMBL/GenBank/DDBJ whole genome shotgun (WGS) entry which is preliminary data.</text>
</comment>
<reference evidence="19 20" key="1">
    <citation type="journal article" date="2019" name="Environ. Microbiol.">
        <title>Species interactions and distinct microbial communities in high Arctic permafrost affected cryosols are associated with the CH4 and CO2 gas fluxes.</title>
        <authorList>
            <person name="Altshuler I."/>
            <person name="Hamel J."/>
            <person name="Turney S."/>
            <person name="Magnuson E."/>
            <person name="Levesque R."/>
            <person name="Greer C."/>
            <person name="Whyte L.G."/>
        </authorList>
    </citation>
    <scope>NUCLEOTIDE SEQUENCE [LARGE SCALE GENOMIC DNA]</scope>
    <source>
        <strain evidence="19 20">S9.3B</strain>
    </source>
</reference>
<dbReference type="Gene3D" id="1.20.120.1760">
    <property type="match status" value="1"/>
</dbReference>
<gene>
    <name evidence="19" type="primary">pgsA</name>
    <name evidence="19" type="ORF">EAH89_06690</name>
</gene>
<feature type="transmembrane region" description="Helical" evidence="18">
    <location>
        <begin position="73"/>
        <end position="101"/>
    </location>
</feature>
<dbReference type="AlphaFoldDB" id="A0A502GAL0"/>
<evidence type="ECO:0000313" key="19">
    <source>
        <dbReference type="EMBL" id="TPG59039.1"/>
    </source>
</evidence>
<dbReference type="GO" id="GO:0016020">
    <property type="term" value="C:membrane"/>
    <property type="evidence" value="ECO:0007669"/>
    <property type="project" value="UniProtKB-SubCell"/>
</dbReference>
<comment type="catalytic activity">
    <reaction evidence="15">
        <text>a CDP-1,2-diacyl-sn-glycerol + sn-glycerol 3-phosphate = a 1,2-diacyl-sn-glycero-3-phospho-(1'-sn-glycero-3'-phosphate) + CMP + H(+)</text>
        <dbReference type="Rhea" id="RHEA:12593"/>
        <dbReference type="ChEBI" id="CHEBI:15378"/>
        <dbReference type="ChEBI" id="CHEBI:57597"/>
        <dbReference type="ChEBI" id="CHEBI:58332"/>
        <dbReference type="ChEBI" id="CHEBI:60110"/>
        <dbReference type="ChEBI" id="CHEBI:60377"/>
        <dbReference type="EC" id="2.7.8.5"/>
    </reaction>
</comment>
<keyword evidence="7" id="KW-0444">Lipid biosynthesis</keyword>
<dbReference type="PANTHER" id="PTHR14269:SF62">
    <property type="entry name" value="CDP-DIACYLGLYCEROL--GLYCEROL-3-PHOSPHATE 3-PHOSPHATIDYLTRANSFERASE 1, CHLOROPLASTIC"/>
    <property type="match status" value="1"/>
</dbReference>
<name>A0A502GAL0_9PROT</name>
<dbReference type="NCBIfam" id="TIGR00560">
    <property type="entry name" value="pgsA"/>
    <property type="match status" value="1"/>
</dbReference>
<evidence type="ECO:0000256" key="15">
    <source>
        <dbReference type="ARBA" id="ARBA00048586"/>
    </source>
</evidence>
<organism evidence="19 20">
    <name type="scientific">Muricoccus nepalensis</name>
    <dbReference type="NCBI Taxonomy" id="1854500"/>
    <lineage>
        <taxon>Bacteria</taxon>
        <taxon>Pseudomonadati</taxon>
        <taxon>Pseudomonadota</taxon>
        <taxon>Alphaproteobacteria</taxon>
        <taxon>Acetobacterales</taxon>
        <taxon>Roseomonadaceae</taxon>
        <taxon>Muricoccus</taxon>
    </lineage>
</organism>
<evidence type="ECO:0000256" key="12">
    <source>
        <dbReference type="ARBA" id="ARBA00023136"/>
    </source>
</evidence>
<sequence length="215" mass="22074">MPTDLPNLLTLSRIAAIPLLVALMFLGSPLGDILACAVFSAAAVTDYFDGKIARERGSLSAFGRMLDPIADKLLVGAALMLLAGLGRLSLLGLLPAIVIMLREILVSGLREYLAGLRVGLPVTRLAKWKTGFQMGSIGTIVAGDSGASAIGLDFLPVSWLGEAGLWVAAGLTLWTGWDYMTAGMRHAAAEDMARAVAQGAKAGLGAGGRPGGTAG</sequence>
<dbReference type="PANTHER" id="PTHR14269">
    <property type="entry name" value="CDP-DIACYLGLYCEROL--GLYCEROL-3-PHOSPHATE 3-PHOSPHATIDYLTRANSFERASE-RELATED"/>
    <property type="match status" value="1"/>
</dbReference>
<comment type="subcellular location">
    <subcellularLocation>
        <location evidence="1">Membrane</location>
        <topology evidence="1">Multi-pass membrane protein</topology>
    </subcellularLocation>
</comment>
<evidence type="ECO:0000256" key="3">
    <source>
        <dbReference type="ARBA" id="ARBA00005189"/>
    </source>
</evidence>
<protein>
    <recommendedName>
        <fullName evidence="6 16">CDP-diacylglycerol--glycerol-3-phosphate 3-phosphatidyltransferase</fullName>
        <ecNumber evidence="5 16">2.7.8.5</ecNumber>
    </recommendedName>
</protein>
<dbReference type="InterPro" id="IPR043130">
    <property type="entry name" value="CDP-OH_PTrfase_TM_dom"/>
</dbReference>
<evidence type="ECO:0000256" key="5">
    <source>
        <dbReference type="ARBA" id="ARBA00013170"/>
    </source>
</evidence>
<dbReference type="InterPro" id="IPR050324">
    <property type="entry name" value="CDP-alcohol_PTase-I"/>
</dbReference>
<comment type="pathway">
    <text evidence="2">Phospholipid metabolism; phosphatidylglycerol biosynthesis; phosphatidylglycerol from CDP-diacylglycerol: step 1/2.</text>
</comment>
<evidence type="ECO:0000256" key="18">
    <source>
        <dbReference type="SAM" id="Phobius"/>
    </source>
</evidence>
<dbReference type="Pfam" id="PF01066">
    <property type="entry name" value="CDP-OH_P_transf"/>
    <property type="match status" value="1"/>
</dbReference>
<keyword evidence="10 18" id="KW-1133">Transmembrane helix</keyword>
<keyword evidence="12 18" id="KW-0472">Membrane</keyword>
<keyword evidence="20" id="KW-1185">Reference proteome</keyword>
<evidence type="ECO:0000256" key="11">
    <source>
        <dbReference type="ARBA" id="ARBA00023098"/>
    </source>
</evidence>
<evidence type="ECO:0000256" key="2">
    <source>
        <dbReference type="ARBA" id="ARBA00005042"/>
    </source>
</evidence>
<evidence type="ECO:0000256" key="7">
    <source>
        <dbReference type="ARBA" id="ARBA00022516"/>
    </source>
</evidence>
<evidence type="ECO:0000256" key="8">
    <source>
        <dbReference type="ARBA" id="ARBA00022679"/>
    </source>
</evidence>
<evidence type="ECO:0000256" key="13">
    <source>
        <dbReference type="ARBA" id="ARBA00023209"/>
    </source>
</evidence>
<dbReference type="PIRSF" id="PIRSF000847">
    <property type="entry name" value="Phos_ph_gly_syn"/>
    <property type="match status" value="1"/>
</dbReference>
<proteinExistence type="inferred from homology"/>
<keyword evidence="14" id="KW-1208">Phospholipid metabolism</keyword>
<dbReference type="InterPro" id="IPR048254">
    <property type="entry name" value="CDP_ALCOHOL_P_TRANSF_CS"/>
</dbReference>
<comment type="similarity">
    <text evidence="4 17">Belongs to the CDP-alcohol phosphatidyltransferase class-I family.</text>
</comment>
<accession>A0A502GAL0</accession>
<dbReference type="Proteomes" id="UP000317078">
    <property type="component" value="Unassembled WGS sequence"/>
</dbReference>
<keyword evidence="8 17" id="KW-0808">Transferase</keyword>
<evidence type="ECO:0000256" key="14">
    <source>
        <dbReference type="ARBA" id="ARBA00023264"/>
    </source>
</evidence>